<dbReference type="InterPro" id="IPR007627">
    <property type="entry name" value="RNA_pol_sigma70_r2"/>
</dbReference>
<dbReference type="SUPFAM" id="SSF88659">
    <property type="entry name" value="Sigma3 and sigma4 domains of RNA polymerase sigma factors"/>
    <property type="match status" value="1"/>
</dbReference>
<proteinExistence type="inferred from homology"/>
<dbReference type="AlphaFoldDB" id="A0A0H3I7Q0"/>
<evidence type="ECO:0000256" key="3">
    <source>
        <dbReference type="ARBA" id="ARBA00023082"/>
    </source>
</evidence>
<dbReference type="GO" id="GO:0016987">
    <property type="term" value="F:sigma factor activity"/>
    <property type="evidence" value="ECO:0007669"/>
    <property type="project" value="UniProtKB-KW"/>
</dbReference>
<keyword evidence="5 6" id="KW-0804">Transcription</keyword>
<dbReference type="Gene3D" id="1.10.10.10">
    <property type="entry name" value="Winged helix-like DNA-binding domain superfamily/Winged helix DNA-binding domain"/>
    <property type="match status" value="1"/>
</dbReference>
<feature type="domain" description="RNA polymerase sigma-70 region 2" evidence="7">
    <location>
        <begin position="85"/>
        <end position="148"/>
    </location>
</feature>
<evidence type="ECO:0000259" key="8">
    <source>
        <dbReference type="Pfam" id="PF08281"/>
    </source>
</evidence>
<dbReference type="InterPro" id="IPR039425">
    <property type="entry name" value="RNA_pol_sigma-70-like"/>
</dbReference>
<evidence type="ECO:0000256" key="6">
    <source>
        <dbReference type="RuleBase" id="RU000716"/>
    </source>
</evidence>
<dbReference type="InterPro" id="IPR000838">
    <property type="entry name" value="RNA_pol_sigma70_ECF_CS"/>
</dbReference>
<evidence type="ECO:0000256" key="1">
    <source>
        <dbReference type="ARBA" id="ARBA00010641"/>
    </source>
</evidence>
<dbReference type="NCBIfam" id="TIGR02937">
    <property type="entry name" value="sigma70-ECF"/>
    <property type="match status" value="1"/>
</dbReference>
<dbReference type="InterPro" id="IPR036388">
    <property type="entry name" value="WH-like_DNA-bd_sf"/>
</dbReference>
<dbReference type="EMBL" id="CP003415">
    <property type="protein sequence ID" value="AFI91543.1"/>
    <property type="molecule type" value="Genomic_DNA"/>
</dbReference>
<dbReference type="eggNOG" id="COG1595">
    <property type="taxonomic scope" value="Bacteria"/>
</dbReference>
<dbReference type="Proteomes" id="UP000008044">
    <property type="component" value="Chromosome"/>
</dbReference>
<feature type="domain" description="RNA polymerase sigma factor 70 region 4 type 2" evidence="8">
    <location>
        <begin position="173"/>
        <end position="224"/>
    </location>
</feature>
<dbReference type="STRING" id="1905730.W5S_3473"/>
<dbReference type="PANTHER" id="PTHR43133:SF8">
    <property type="entry name" value="RNA POLYMERASE SIGMA FACTOR HI_1459-RELATED"/>
    <property type="match status" value="1"/>
</dbReference>
<dbReference type="InterPro" id="IPR013325">
    <property type="entry name" value="RNA_pol_sigma_r2"/>
</dbReference>
<dbReference type="InterPro" id="IPR013249">
    <property type="entry name" value="RNA_pol_sigma70_r4_t2"/>
</dbReference>
<dbReference type="Pfam" id="PF04542">
    <property type="entry name" value="Sigma70_r2"/>
    <property type="match status" value="1"/>
</dbReference>
<keyword evidence="2 6" id="KW-0805">Transcription regulation</keyword>
<keyword evidence="4 6" id="KW-0238">DNA-binding</keyword>
<dbReference type="InterPro" id="IPR013324">
    <property type="entry name" value="RNA_pol_sigma_r3/r4-like"/>
</dbReference>
<gene>
    <name evidence="9" type="ordered locus">W5S_3473</name>
</gene>
<dbReference type="GO" id="GO:0006352">
    <property type="term" value="P:DNA-templated transcription initiation"/>
    <property type="evidence" value="ECO:0007669"/>
    <property type="project" value="InterPro"/>
</dbReference>
<comment type="similarity">
    <text evidence="1 6">Belongs to the sigma-70 factor family. ECF subfamily.</text>
</comment>
<name>A0A0H3I7Q0_PECPM</name>
<dbReference type="GO" id="GO:0003677">
    <property type="term" value="F:DNA binding"/>
    <property type="evidence" value="ECO:0007669"/>
    <property type="project" value="UniProtKB-KW"/>
</dbReference>
<accession>A0A0H3I7Q0</accession>
<dbReference type="HOGENOM" id="CLU_047691_6_0_6"/>
<evidence type="ECO:0000259" key="7">
    <source>
        <dbReference type="Pfam" id="PF04542"/>
    </source>
</evidence>
<organism evidence="9 10">
    <name type="scientific">Pectobacterium parmentieri</name>
    <dbReference type="NCBI Taxonomy" id="1905730"/>
    <lineage>
        <taxon>Bacteria</taxon>
        <taxon>Pseudomonadati</taxon>
        <taxon>Pseudomonadota</taxon>
        <taxon>Gammaproteobacteria</taxon>
        <taxon>Enterobacterales</taxon>
        <taxon>Pectobacteriaceae</taxon>
        <taxon>Pectobacterium</taxon>
    </lineage>
</organism>
<protein>
    <recommendedName>
        <fullName evidence="6">RNA polymerase sigma factor</fullName>
    </recommendedName>
</protein>
<dbReference type="Pfam" id="PF08281">
    <property type="entry name" value="Sigma70_r4_2"/>
    <property type="match status" value="1"/>
</dbReference>
<evidence type="ECO:0000256" key="4">
    <source>
        <dbReference type="ARBA" id="ARBA00023125"/>
    </source>
</evidence>
<keyword evidence="3 6" id="KW-0731">Sigma factor</keyword>
<dbReference type="InterPro" id="IPR014284">
    <property type="entry name" value="RNA_pol_sigma-70_dom"/>
</dbReference>
<dbReference type="SUPFAM" id="SSF88946">
    <property type="entry name" value="Sigma2 domain of RNA polymerase sigma factors"/>
    <property type="match status" value="1"/>
</dbReference>
<dbReference type="PROSITE" id="PS01063">
    <property type="entry name" value="SIGMA70_ECF"/>
    <property type="match status" value="1"/>
</dbReference>
<dbReference type="KEGG" id="pec:W5S_3473"/>
<dbReference type="PANTHER" id="PTHR43133">
    <property type="entry name" value="RNA POLYMERASE ECF-TYPE SIGMA FACTO"/>
    <property type="match status" value="1"/>
</dbReference>
<dbReference type="PATRIC" id="fig|1166016.3.peg.3534"/>
<evidence type="ECO:0000313" key="10">
    <source>
        <dbReference type="Proteomes" id="UP000008044"/>
    </source>
</evidence>
<reference evidence="9 10" key="1">
    <citation type="journal article" date="2012" name="J. Bacteriol.">
        <title>Genome sequence of Pectobacterium sp. strain SCC3193.</title>
        <authorList>
            <person name="Koskinen J.P."/>
            <person name="Laine P."/>
            <person name="Niemi O."/>
            <person name="Nykyri J."/>
            <person name="Harjunpaa H."/>
            <person name="Auvinen P."/>
            <person name="Paulin L."/>
            <person name="Pirhonen M."/>
            <person name="Palva T."/>
            <person name="Holm L."/>
        </authorList>
    </citation>
    <scope>NUCLEOTIDE SEQUENCE [LARGE SCALE GENOMIC DNA]</scope>
    <source>
        <strain evidence="9 10">SCC3193</strain>
    </source>
</reference>
<evidence type="ECO:0000256" key="5">
    <source>
        <dbReference type="ARBA" id="ARBA00023163"/>
    </source>
</evidence>
<evidence type="ECO:0000256" key="2">
    <source>
        <dbReference type="ARBA" id="ARBA00023015"/>
    </source>
</evidence>
<dbReference type="Gene3D" id="1.10.1740.10">
    <property type="match status" value="1"/>
</dbReference>
<evidence type="ECO:0000313" key="9">
    <source>
        <dbReference type="EMBL" id="AFI91543.1"/>
    </source>
</evidence>
<sequence>MVLRMTVCRERQSGRPHSLQQGKSGDNEITDRMLSAHHIVRPPEFTSLCREAPSATRQQLRTYQENSLMMQPTGSLPCLMKAWKMHEHELYCWLLRQTGNQADTDDLIQETFLRAIRQQRKFCAIVNTRAWLFEVARHLVIDKSRRQRPCLPLCDDVSRQDSAPETVDSLAGCLPRILDEMTEADRTILKLCDLEGMKQADFADRNGLTIAATKSRLLRARERLHQKLSSDCQVRLDEYGRVCCFTPR</sequence>